<proteinExistence type="predicted"/>
<evidence type="ECO:0000313" key="2">
    <source>
        <dbReference type="WBParaSite" id="nRc.2.0.1.t42654-RA"/>
    </source>
</evidence>
<protein>
    <submittedName>
        <fullName evidence="2">Uncharacterized protein</fullName>
    </submittedName>
</protein>
<keyword evidence="1" id="KW-1185">Reference proteome</keyword>
<dbReference type="WBParaSite" id="nRc.2.0.1.t42654-RA">
    <property type="protein sequence ID" value="nRc.2.0.1.t42654-RA"/>
    <property type="gene ID" value="nRc.2.0.1.g42654"/>
</dbReference>
<name>A0A915KWW0_ROMCU</name>
<dbReference type="Proteomes" id="UP000887565">
    <property type="component" value="Unplaced"/>
</dbReference>
<sequence length="42" mass="4852">MEISYESIRFIVAWSIFEQSFHRIAPGTKAQVQASHSNRSIK</sequence>
<reference evidence="2" key="1">
    <citation type="submission" date="2022-11" db="UniProtKB">
        <authorList>
            <consortium name="WormBaseParasite"/>
        </authorList>
    </citation>
    <scope>IDENTIFICATION</scope>
</reference>
<accession>A0A915KWW0</accession>
<dbReference type="AlphaFoldDB" id="A0A915KWW0"/>
<evidence type="ECO:0000313" key="1">
    <source>
        <dbReference type="Proteomes" id="UP000887565"/>
    </source>
</evidence>
<organism evidence="1 2">
    <name type="scientific">Romanomermis culicivorax</name>
    <name type="common">Nematode worm</name>
    <dbReference type="NCBI Taxonomy" id="13658"/>
    <lineage>
        <taxon>Eukaryota</taxon>
        <taxon>Metazoa</taxon>
        <taxon>Ecdysozoa</taxon>
        <taxon>Nematoda</taxon>
        <taxon>Enoplea</taxon>
        <taxon>Dorylaimia</taxon>
        <taxon>Mermithida</taxon>
        <taxon>Mermithoidea</taxon>
        <taxon>Mermithidae</taxon>
        <taxon>Romanomermis</taxon>
    </lineage>
</organism>